<accession>A0A427ARQ4</accession>
<dbReference type="EMBL" id="AMZH03001562">
    <property type="protein sequence ID" value="RRT78890.1"/>
    <property type="molecule type" value="Genomic_DNA"/>
</dbReference>
<dbReference type="AlphaFoldDB" id="A0A427ARQ4"/>
<evidence type="ECO:0000313" key="1">
    <source>
        <dbReference type="EMBL" id="RRT78890.1"/>
    </source>
</evidence>
<name>A0A427ARQ4_ENSVE</name>
<comment type="caution">
    <text evidence="1">The sequence shown here is derived from an EMBL/GenBank/DDBJ whole genome shotgun (WGS) entry which is preliminary data.</text>
</comment>
<proteinExistence type="predicted"/>
<evidence type="ECO:0000313" key="2">
    <source>
        <dbReference type="Proteomes" id="UP000287651"/>
    </source>
</evidence>
<organism evidence="1 2">
    <name type="scientific">Ensete ventricosum</name>
    <name type="common">Abyssinian banana</name>
    <name type="synonym">Musa ensete</name>
    <dbReference type="NCBI Taxonomy" id="4639"/>
    <lineage>
        <taxon>Eukaryota</taxon>
        <taxon>Viridiplantae</taxon>
        <taxon>Streptophyta</taxon>
        <taxon>Embryophyta</taxon>
        <taxon>Tracheophyta</taxon>
        <taxon>Spermatophyta</taxon>
        <taxon>Magnoliopsida</taxon>
        <taxon>Liliopsida</taxon>
        <taxon>Zingiberales</taxon>
        <taxon>Musaceae</taxon>
        <taxon>Ensete</taxon>
    </lineage>
</organism>
<protein>
    <submittedName>
        <fullName evidence="1">Uncharacterized protein</fullName>
    </submittedName>
</protein>
<reference evidence="1 2" key="1">
    <citation type="journal article" date="2014" name="Agronomy (Basel)">
        <title>A Draft Genome Sequence for Ensete ventricosum, the Drought-Tolerant Tree Against Hunger.</title>
        <authorList>
            <person name="Harrison J."/>
            <person name="Moore K.A."/>
            <person name="Paszkiewicz K."/>
            <person name="Jones T."/>
            <person name="Grant M."/>
            <person name="Ambacheew D."/>
            <person name="Muzemil S."/>
            <person name="Studholme D.J."/>
        </authorList>
    </citation>
    <scope>NUCLEOTIDE SEQUENCE [LARGE SCALE GENOMIC DNA]</scope>
</reference>
<dbReference type="Proteomes" id="UP000287651">
    <property type="component" value="Unassembled WGS sequence"/>
</dbReference>
<sequence length="140" mass="16446">MSDLWRLDVKGLLNLCWSNLTNSTRVWICRKDLELAIDSTCVELRDLRDSWRRLEDEVLSLTKGAEILQFELKAKGDKIIADYKKSRGFQSGLEMMGQVTYEFRYRVALERFRAKYPDPFAKEDPFAEWPEDANVRMEAS</sequence>
<gene>
    <name evidence="1" type="ORF">B296_00009489</name>
</gene>